<keyword evidence="4 9" id="KW-0863">Zinc-finger</keyword>
<evidence type="ECO:0000256" key="3">
    <source>
        <dbReference type="ARBA" id="ARBA00022737"/>
    </source>
</evidence>
<keyword evidence="13" id="KW-1185">Reference proteome</keyword>
<evidence type="ECO:0000313" key="13">
    <source>
        <dbReference type="Proteomes" id="UP001066276"/>
    </source>
</evidence>
<accession>A0AAV7MR55</accession>
<feature type="domain" description="C2H2-type" evidence="11">
    <location>
        <begin position="307"/>
        <end position="334"/>
    </location>
</feature>
<evidence type="ECO:0000256" key="10">
    <source>
        <dbReference type="SAM" id="MobiDB-lite"/>
    </source>
</evidence>
<dbReference type="Gene3D" id="3.30.160.60">
    <property type="entry name" value="Classic Zinc Finger"/>
    <property type="match status" value="2"/>
</dbReference>
<dbReference type="AlphaFoldDB" id="A0AAV7MR55"/>
<keyword evidence="6" id="KW-0805">Transcription regulation</keyword>
<feature type="compositionally biased region" description="Polar residues" evidence="10">
    <location>
        <begin position="267"/>
        <end position="276"/>
    </location>
</feature>
<evidence type="ECO:0000256" key="6">
    <source>
        <dbReference type="ARBA" id="ARBA00023015"/>
    </source>
</evidence>
<evidence type="ECO:0000256" key="4">
    <source>
        <dbReference type="ARBA" id="ARBA00022771"/>
    </source>
</evidence>
<dbReference type="PANTHER" id="PTHR15065:SF4">
    <property type="entry name" value="LD18634P"/>
    <property type="match status" value="1"/>
</dbReference>
<dbReference type="SUPFAM" id="SSF57667">
    <property type="entry name" value="beta-beta-alpha zinc fingers"/>
    <property type="match status" value="2"/>
</dbReference>
<evidence type="ECO:0000259" key="11">
    <source>
        <dbReference type="PROSITE" id="PS50157"/>
    </source>
</evidence>
<keyword evidence="8" id="KW-0539">Nucleus</keyword>
<dbReference type="PROSITE" id="PS00028">
    <property type="entry name" value="ZINC_FINGER_C2H2_1"/>
    <property type="match status" value="3"/>
</dbReference>
<dbReference type="FunFam" id="3.30.160.60:FF:001329">
    <property type="entry name" value="INSM transcriptional repressor 1"/>
    <property type="match status" value="1"/>
</dbReference>
<keyword evidence="2" id="KW-0479">Metal-binding</keyword>
<evidence type="ECO:0000313" key="12">
    <source>
        <dbReference type="EMBL" id="KAJ1105817.1"/>
    </source>
</evidence>
<evidence type="ECO:0000256" key="7">
    <source>
        <dbReference type="ARBA" id="ARBA00023163"/>
    </source>
</evidence>
<comment type="caution">
    <text evidence="12">The sequence shown here is derived from an EMBL/GenBank/DDBJ whole genome shotgun (WGS) entry which is preliminary data.</text>
</comment>
<dbReference type="InterPro" id="IPR042972">
    <property type="entry name" value="INSM1/2"/>
</dbReference>
<dbReference type="InterPro" id="IPR013087">
    <property type="entry name" value="Znf_C2H2_type"/>
</dbReference>
<dbReference type="GO" id="GO:0017053">
    <property type="term" value="C:transcription repressor complex"/>
    <property type="evidence" value="ECO:0007669"/>
    <property type="project" value="TreeGrafter"/>
</dbReference>
<feature type="region of interest" description="Disordered" evidence="10">
    <location>
        <begin position="255"/>
        <end position="303"/>
    </location>
</feature>
<keyword evidence="7" id="KW-0804">Transcription</keyword>
<feature type="domain" description="C2H2-type" evidence="11">
    <location>
        <begin position="238"/>
        <end position="265"/>
    </location>
</feature>
<name>A0AAV7MR55_PLEWA</name>
<proteinExistence type="predicted"/>
<dbReference type="EMBL" id="JANPWB010000013">
    <property type="protein sequence ID" value="KAJ1105817.1"/>
    <property type="molecule type" value="Genomic_DNA"/>
</dbReference>
<dbReference type="GO" id="GO:0008270">
    <property type="term" value="F:zinc ion binding"/>
    <property type="evidence" value="ECO:0007669"/>
    <property type="project" value="UniProtKB-KW"/>
</dbReference>
<gene>
    <name evidence="12" type="ORF">NDU88_003221</name>
</gene>
<dbReference type="GO" id="GO:0001227">
    <property type="term" value="F:DNA-binding transcription repressor activity, RNA polymerase II-specific"/>
    <property type="evidence" value="ECO:0007669"/>
    <property type="project" value="TreeGrafter"/>
</dbReference>
<evidence type="ECO:0000256" key="8">
    <source>
        <dbReference type="ARBA" id="ARBA00023242"/>
    </source>
</evidence>
<dbReference type="GO" id="GO:0000978">
    <property type="term" value="F:RNA polymerase II cis-regulatory region sequence-specific DNA binding"/>
    <property type="evidence" value="ECO:0007669"/>
    <property type="project" value="TreeGrafter"/>
</dbReference>
<dbReference type="PANTHER" id="PTHR15065">
    <property type="entry name" value="INSULINOMA-ASSOCIATED 1"/>
    <property type="match status" value="1"/>
</dbReference>
<keyword evidence="5" id="KW-0862">Zinc</keyword>
<dbReference type="InterPro" id="IPR036236">
    <property type="entry name" value="Znf_C2H2_sf"/>
</dbReference>
<evidence type="ECO:0000256" key="1">
    <source>
        <dbReference type="ARBA" id="ARBA00004123"/>
    </source>
</evidence>
<dbReference type="GO" id="GO:0030182">
    <property type="term" value="P:neuron differentiation"/>
    <property type="evidence" value="ECO:0007669"/>
    <property type="project" value="TreeGrafter"/>
</dbReference>
<evidence type="ECO:0000256" key="2">
    <source>
        <dbReference type="ARBA" id="ARBA00022723"/>
    </source>
</evidence>
<evidence type="ECO:0000256" key="9">
    <source>
        <dbReference type="PROSITE-ProRule" id="PRU00042"/>
    </source>
</evidence>
<dbReference type="PROSITE" id="PS50157">
    <property type="entry name" value="ZINC_FINGER_C2H2_2"/>
    <property type="match status" value="3"/>
</dbReference>
<organism evidence="12 13">
    <name type="scientific">Pleurodeles waltl</name>
    <name type="common">Iberian ribbed newt</name>
    <dbReference type="NCBI Taxonomy" id="8319"/>
    <lineage>
        <taxon>Eukaryota</taxon>
        <taxon>Metazoa</taxon>
        <taxon>Chordata</taxon>
        <taxon>Craniata</taxon>
        <taxon>Vertebrata</taxon>
        <taxon>Euteleostomi</taxon>
        <taxon>Amphibia</taxon>
        <taxon>Batrachia</taxon>
        <taxon>Caudata</taxon>
        <taxon>Salamandroidea</taxon>
        <taxon>Salamandridae</taxon>
        <taxon>Pleurodelinae</taxon>
        <taxon>Pleurodeles</taxon>
    </lineage>
</organism>
<feature type="domain" description="C2H2-type" evidence="11">
    <location>
        <begin position="403"/>
        <end position="431"/>
    </location>
</feature>
<reference evidence="12" key="1">
    <citation type="journal article" date="2022" name="bioRxiv">
        <title>Sequencing and chromosome-scale assembly of the giantPleurodeles waltlgenome.</title>
        <authorList>
            <person name="Brown T."/>
            <person name="Elewa A."/>
            <person name="Iarovenko S."/>
            <person name="Subramanian E."/>
            <person name="Araus A.J."/>
            <person name="Petzold A."/>
            <person name="Susuki M."/>
            <person name="Suzuki K.-i.T."/>
            <person name="Hayashi T."/>
            <person name="Toyoda A."/>
            <person name="Oliveira C."/>
            <person name="Osipova E."/>
            <person name="Leigh N.D."/>
            <person name="Simon A."/>
            <person name="Yun M.H."/>
        </authorList>
    </citation>
    <scope>NUCLEOTIDE SEQUENCE</scope>
    <source>
        <strain evidence="12">20211129_DDA</strain>
        <tissue evidence="12">Liver</tissue>
    </source>
</reference>
<dbReference type="GO" id="GO:0010564">
    <property type="term" value="P:regulation of cell cycle process"/>
    <property type="evidence" value="ECO:0007669"/>
    <property type="project" value="TreeGrafter"/>
</dbReference>
<dbReference type="GO" id="GO:0005634">
    <property type="term" value="C:nucleus"/>
    <property type="evidence" value="ECO:0007669"/>
    <property type="project" value="UniProtKB-SubCell"/>
</dbReference>
<comment type="subcellular location">
    <subcellularLocation>
        <location evidence="1">Nucleus</location>
    </subcellularLocation>
</comment>
<dbReference type="Proteomes" id="UP001066276">
    <property type="component" value="Chromosome 9"/>
</dbReference>
<feature type="compositionally biased region" description="Basic and acidic residues" evidence="10">
    <location>
        <begin position="277"/>
        <end position="292"/>
    </location>
</feature>
<protein>
    <recommendedName>
        <fullName evidence="11">C2H2-type domain-containing protein</fullName>
    </recommendedName>
</protein>
<keyword evidence="3" id="KW-0677">Repeat</keyword>
<evidence type="ECO:0000256" key="5">
    <source>
        <dbReference type="ARBA" id="ARBA00022833"/>
    </source>
</evidence>
<dbReference type="SMART" id="SM00355">
    <property type="entry name" value="ZnF_C2H2"/>
    <property type="match status" value="4"/>
</dbReference>
<sequence length="442" mass="48759">MPRGFLVKRTRKPGPLSYRVRVDDDDRSQSAFPSSFASVITSTWMHPERPRPILQVPILGTEVPATGCGVTEASCAPVCSPGRPVGTFQHDQSSMDRTLNSSSPVLAESFPASLDAFAFLGQRLAFLPSYAAIEAKLDSICTLTQSAKRPGDTSANSIDTKVKVQAKKLKTEKKSCRDEMTTSPVLGLKIREDPEDAKHRGQASSPLGGFICQLCREQYADPLSLAQHKCSRIIRVEYRCDECDKVFSCPANLASHRRWHKPRSPPTDEQQVTHQSDNAKENQKPGPEKREVPTPLPQLSDSDEELYDCSHCNKKFRRQAYLRKHLALHNRPSAAVTMANVLSESQTLSNVVSETQGPASVQGLQHSPPRDEPLALVFKQSKAAIMGLSRTSTSCHGQGVQAYPCRFCPETLFSSAGLTRHINRCHPSESRQVILLQVPQHA</sequence>
<dbReference type="Pfam" id="PF00096">
    <property type="entry name" value="zf-C2H2"/>
    <property type="match status" value="2"/>
</dbReference>